<keyword evidence="2" id="KW-1185">Reference proteome</keyword>
<evidence type="ECO:0000313" key="1">
    <source>
        <dbReference type="EMBL" id="KAK7386433.1"/>
    </source>
</evidence>
<dbReference type="Proteomes" id="UP001386955">
    <property type="component" value="Unassembled WGS sequence"/>
</dbReference>
<dbReference type="EMBL" id="JAYMYS010000007">
    <property type="protein sequence ID" value="KAK7386433.1"/>
    <property type="molecule type" value="Genomic_DNA"/>
</dbReference>
<reference evidence="1 2" key="1">
    <citation type="submission" date="2024-01" db="EMBL/GenBank/DDBJ databases">
        <title>The genomes of 5 underutilized Papilionoideae crops provide insights into root nodulation and disease resistanc.</title>
        <authorList>
            <person name="Jiang F."/>
        </authorList>
    </citation>
    <scope>NUCLEOTIDE SEQUENCE [LARGE SCALE GENOMIC DNA]</scope>
    <source>
        <strain evidence="1">DUOXIRENSHENG_FW03</strain>
        <tissue evidence="1">Leaves</tissue>
    </source>
</reference>
<comment type="caution">
    <text evidence="1">The sequence shown here is derived from an EMBL/GenBank/DDBJ whole genome shotgun (WGS) entry which is preliminary data.</text>
</comment>
<accession>A0AAN9S0Z7</accession>
<name>A0AAN9S0Z7_PSOTE</name>
<organism evidence="1 2">
    <name type="scientific">Psophocarpus tetragonolobus</name>
    <name type="common">Winged bean</name>
    <name type="synonym">Dolichos tetragonolobus</name>
    <dbReference type="NCBI Taxonomy" id="3891"/>
    <lineage>
        <taxon>Eukaryota</taxon>
        <taxon>Viridiplantae</taxon>
        <taxon>Streptophyta</taxon>
        <taxon>Embryophyta</taxon>
        <taxon>Tracheophyta</taxon>
        <taxon>Spermatophyta</taxon>
        <taxon>Magnoliopsida</taxon>
        <taxon>eudicotyledons</taxon>
        <taxon>Gunneridae</taxon>
        <taxon>Pentapetalae</taxon>
        <taxon>rosids</taxon>
        <taxon>fabids</taxon>
        <taxon>Fabales</taxon>
        <taxon>Fabaceae</taxon>
        <taxon>Papilionoideae</taxon>
        <taxon>50 kb inversion clade</taxon>
        <taxon>NPAAA clade</taxon>
        <taxon>indigoferoid/millettioid clade</taxon>
        <taxon>Phaseoleae</taxon>
        <taxon>Psophocarpus</taxon>
    </lineage>
</organism>
<proteinExistence type="predicted"/>
<gene>
    <name evidence="1" type="ORF">VNO78_26657</name>
</gene>
<dbReference type="AlphaFoldDB" id="A0AAN9S0Z7"/>
<protein>
    <submittedName>
        <fullName evidence="1">Uncharacterized protein</fullName>
    </submittedName>
</protein>
<sequence>MNVVARGTGASVREPYKIATLCVEGETLLEEVPVPPKLVRSRSSSKRSRAAEVHNLSEKVCLHILLTLMTVAVVSAKVMEESPKRFLSTVMLYVVRPLSDFFKLTSGNETSIEGGASGGLVFTVKKSQFYFVAISLMVVSN</sequence>
<evidence type="ECO:0000313" key="2">
    <source>
        <dbReference type="Proteomes" id="UP001386955"/>
    </source>
</evidence>